<reference evidence="3 4" key="1">
    <citation type="journal article" date="2019" name="Nat. Microbiol.">
        <title>Mediterranean grassland soil C-N compound turnover is dependent on rainfall and depth, and is mediated by genomically divergent microorganisms.</title>
        <authorList>
            <person name="Diamond S."/>
            <person name="Andeer P.F."/>
            <person name="Li Z."/>
            <person name="Crits-Christoph A."/>
            <person name="Burstein D."/>
            <person name="Anantharaman K."/>
            <person name="Lane K.R."/>
            <person name="Thomas B.C."/>
            <person name="Pan C."/>
            <person name="Northen T.R."/>
            <person name="Banfield J.F."/>
        </authorList>
    </citation>
    <scope>NUCLEOTIDE SEQUENCE [LARGE SCALE GENOMIC DNA]</scope>
    <source>
        <strain evidence="3">WS_10</strain>
    </source>
</reference>
<dbReference type="PANTHER" id="PTHR40763:SF5">
    <property type="entry name" value="MEMBRANE PROTEIN"/>
    <property type="match status" value="1"/>
</dbReference>
<evidence type="ECO:0000259" key="2">
    <source>
        <dbReference type="Pfam" id="PF22570"/>
    </source>
</evidence>
<feature type="transmembrane region" description="Helical" evidence="1">
    <location>
        <begin position="9"/>
        <end position="28"/>
    </location>
</feature>
<feature type="domain" description="LiaF transmembrane" evidence="2">
    <location>
        <begin position="15"/>
        <end position="110"/>
    </location>
</feature>
<organism evidence="3 4">
    <name type="scientific">Eiseniibacteriota bacterium</name>
    <dbReference type="NCBI Taxonomy" id="2212470"/>
    <lineage>
        <taxon>Bacteria</taxon>
        <taxon>Candidatus Eiseniibacteriota</taxon>
    </lineage>
</organism>
<sequence length="231" mass="24960">MVEVRVSRLTGRMTLGLIVIALGTMWTLDNLGLIESEPILRWWPTLLIAFGVAKLFGIGTYRHLAAGAVFTLLGVWLLAGGLGIRGLDLSLMWPLILVVVGVLLVFRSRRAPQVAGPGEDQSSRVNTFSFWSGCTRKISSQSFRGGEVTAVMGGAKLDLRQARPVPEGAVIDVFIWWGGIELLIPEDMKVVLEGNVLMGGIEDRSKAPPADSAKTLILRGVVLMGGIDIRN</sequence>
<dbReference type="AlphaFoldDB" id="A0A538TW77"/>
<name>A0A538TW77_UNCEI</name>
<protein>
    <recommendedName>
        <fullName evidence="2">LiaF transmembrane domain-containing protein</fullName>
    </recommendedName>
</protein>
<evidence type="ECO:0000313" key="3">
    <source>
        <dbReference type="EMBL" id="TMQ67884.1"/>
    </source>
</evidence>
<proteinExistence type="predicted"/>
<gene>
    <name evidence="3" type="ORF">E6K80_14810</name>
</gene>
<comment type="caution">
    <text evidence="3">The sequence shown here is derived from an EMBL/GenBank/DDBJ whole genome shotgun (WGS) entry which is preliminary data.</text>
</comment>
<dbReference type="Proteomes" id="UP000319836">
    <property type="component" value="Unassembled WGS sequence"/>
</dbReference>
<keyword evidence="1" id="KW-0812">Transmembrane</keyword>
<evidence type="ECO:0000313" key="4">
    <source>
        <dbReference type="Proteomes" id="UP000319836"/>
    </source>
</evidence>
<keyword evidence="1" id="KW-1133">Transmembrane helix</keyword>
<dbReference type="Pfam" id="PF22570">
    <property type="entry name" value="LiaF-TM"/>
    <property type="match status" value="1"/>
</dbReference>
<feature type="transmembrane region" description="Helical" evidence="1">
    <location>
        <begin position="64"/>
        <end position="84"/>
    </location>
</feature>
<feature type="transmembrane region" description="Helical" evidence="1">
    <location>
        <begin position="40"/>
        <end position="57"/>
    </location>
</feature>
<accession>A0A538TW77</accession>
<dbReference type="PANTHER" id="PTHR40763">
    <property type="entry name" value="MEMBRANE PROTEIN-RELATED"/>
    <property type="match status" value="1"/>
</dbReference>
<keyword evidence="1" id="KW-0472">Membrane</keyword>
<evidence type="ECO:0000256" key="1">
    <source>
        <dbReference type="SAM" id="Phobius"/>
    </source>
</evidence>
<dbReference type="InterPro" id="IPR054331">
    <property type="entry name" value="LiaF_TM"/>
</dbReference>
<feature type="transmembrane region" description="Helical" evidence="1">
    <location>
        <begin position="90"/>
        <end position="106"/>
    </location>
</feature>
<dbReference type="EMBL" id="VBPA01000428">
    <property type="protein sequence ID" value="TMQ67884.1"/>
    <property type="molecule type" value="Genomic_DNA"/>
</dbReference>